<evidence type="ECO:0000259" key="3">
    <source>
        <dbReference type="PROSITE" id="PS51737"/>
    </source>
</evidence>
<dbReference type="Gene3D" id="3.90.1750.20">
    <property type="entry name" value="Putative Large Serine Recombinase, Chain B, Domain 2"/>
    <property type="match status" value="1"/>
</dbReference>
<name>A0A9D2P4H5_9FIRM</name>
<reference evidence="4" key="1">
    <citation type="journal article" date="2021" name="PeerJ">
        <title>Extensive microbial diversity within the chicken gut microbiome revealed by metagenomics and culture.</title>
        <authorList>
            <person name="Gilroy R."/>
            <person name="Ravi A."/>
            <person name="Getino M."/>
            <person name="Pursley I."/>
            <person name="Horton D.L."/>
            <person name="Alikhan N.F."/>
            <person name="Baker D."/>
            <person name="Gharbi K."/>
            <person name="Hall N."/>
            <person name="Watson M."/>
            <person name="Adriaenssens E.M."/>
            <person name="Foster-Nyarko E."/>
            <person name="Jarju S."/>
            <person name="Secka A."/>
            <person name="Antonio M."/>
            <person name="Oren A."/>
            <person name="Chaudhuri R.R."/>
            <person name="La Ragione R."/>
            <person name="Hildebrand F."/>
            <person name="Pallen M.J."/>
        </authorList>
    </citation>
    <scope>NUCLEOTIDE SEQUENCE</scope>
    <source>
        <strain evidence="4">CHK165-2605</strain>
    </source>
</reference>
<dbReference type="InterPro" id="IPR006119">
    <property type="entry name" value="Resolv_N"/>
</dbReference>
<dbReference type="PROSITE" id="PS51736">
    <property type="entry name" value="RECOMBINASES_3"/>
    <property type="match status" value="1"/>
</dbReference>
<protein>
    <submittedName>
        <fullName evidence="4">Recombinase family protein</fullName>
    </submittedName>
</protein>
<dbReference type="PANTHER" id="PTHR30461">
    <property type="entry name" value="DNA-INVERTASE FROM LAMBDOID PROPHAGE"/>
    <property type="match status" value="1"/>
</dbReference>
<comment type="caution">
    <text evidence="4">The sequence shown here is derived from an EMBL/GenBank/DDBJ whole genome shotgun (WGS) entry which is preliminary data.</text>
</comment>
<dbReference type="InterPro" id="IPR050639">
    <property type="entry name" value="SSR_resolvase"/>
</dbReference>
<evidence type="ECO:0000313" key="5">
    <source>
        <dbReference type="Proteomes" id="UP000823895"/>
    </source>
</evidence>
<dbReference type="Pfam" id="PF00239">
    <property type="entry name" value="Resolvase"/>
    <property type="match status" value="1"/>
</dbReference>
<dbReference type="Proteomes" id="UP000823895">
    <property type="component" value="Unassembled WGS sequence"/>
</dbReference>
<evidence type="ECO:0000259" key="2">
    <source>
        <dbReference type="PROSITE" id="PS51736"/>
    </source>
</evidence>
<dbReference type="Gene3D" id="3.40.50.1390">
    <property type="entry name" value="Resolvase, N-terminal catalytic domain"/>
    <property type="match status" value="1"/>
</dbReference>
<dbReference type="EMBL" id="DWWI01000145">
    <property type="protein sequence ID" value="HJC43354.1"/>
    <property type="molecule type" value="Genomic_DNA"/>
</dbReference>
<keyword evidence="1" id="KW-0175">Coiled coil</keyword>
<feature type="coiled-coil region" evidence="1">
    <location>
        <begin position="446"/>
        <end position="483"/>
    </location>
</feature>
<evidence type="ECO:0000313" key="4">
    <source>
        <dbReference type="EMBL" id="HJC43354.1"/>
    </source>
</evidence>
<feature type="coiled-coil region" evidence="1">
    <location>
        <begin position="390"/>
        <end position="417"/>
    </location>
</feature>
<gene>
    <name evidence="4" type="ORF">H9756_06690</name>
</gene>
<dbReference type="GO" id="GO:0000150">
    <property type="term" value="F:DNA strand exchange activity"/>
    <property type="evidence" value="ECO:0007669"/>
    <property type="project" value="InterPro"/>
</dbReference>
<dbReference type="InterPro" id="IPR011109">
    <property type="entry name" value="DNA_bind_recombinase_dom"/>
</dbReference>
<feature type="domain" description="Resolvase/invertase-type recombinase catalytic" evidence="2">
    <location>
        <begin position="4"/>
        <end position="155"/>
    </location>
</feature>
<dbReference type="InterPro" id="IPR025827">
    <property type="entry name" value="Zn_ribbon_recom_dom"/>
</dbReference>
<dbReference type="AlphaFoldDB" id="A0A9D2P4H5"/>
<dbReference type="PANTHER" id="PTHR30461:SF23">
    <property type="entry name" value="DNA RECOMBINASE-RELATED"/>
    <property type="match status" value="1"/>
</dbReference>
<organism evidence="4 5">
    <name type="scientific">Candidatus Mediterraneibacter gallistercoris</name>
    <dbReference type="NCBI Taxonomy" id="2838671"/>
    <lineage>
        <taxon>Bacteria</taxon>
        <taxon>Bacillati</taxon>
        <taxon>Bacillota</taxon>
        <taxon>Clostridia</taxon>
        <taxon>Lachnospirales</taxon>
        <taxon>Lachnospiraceae</taxon>
        <taxon>Mediterraneibacter</taxon>
    </lineage>
</organism>
<dbReference type="SMART" id="SM00857">
    <property type="entry name" value="Resolvase"/>
    <property type="match status" value="1"/>
</dbReference>
<evidence type="ECO:0000256" key="1">
    <source>
        <dbReference type="SAM" id="Coils"/>
    </source>
</evidence>
<dbReference type="Pfam" id="PF07508">
    <property type="entry name" value="Recombinase"/>
    <property type="match status" value="1"/>
</dbReference>
<feature type="domain" description="Recombinase" evidence="3">
    <location>
        <begin position="163"/>
        <end position="308"/>
    </location>
</feature>
<proteinExistence type="predicted"/>
<dbReference type="InterPro" id="IPR038109">
    <property type="entry name" value="DNA_bind_recomb_sf"/>
</dbReference>
<accession>A0A9D2P4H5</accession>
<dbReference type="InterPro" id="IPR036162">
    <property type="entry name" value="Resolvase-like_N_sf"/>
</dbReference>
<dbReference type="GO" id="GO:0003677">
    <property type="term" value="F:DNA binding"/>
    <property type="evidence" value="ECO:0007669"/>
    <property type="project" value="InterPro"/>
</dbReference>
<dbReference type="Pfam" id="PF13408">
    <property type="entry name" value="Zn_ribbon_recom"/>
    <property type="match status" value="1"/>
</dbReference>
<reference evidence="4" key="2">
    <citation type="submission" date="2021-04" db="EMBL/GenBank/DDBJ databases">
        <authorList>
            <person name="Gilroy R."/>
        </authorList>
    </citation>
    <scope>NUCLEOTIDE SEQUENCE</scope>
    <source>
        <strain evidence="4">CHK165-2605</strain>
    </source>
</reference>
<sequence>MMYQMAAYCRLSKDDGENKISESIENQMKLIREYVGKSEDLEIADIYIDDGYSGLYFANRPEFQRMMEDIYKGKIQGVITKDISRLGREHIETSNYIERVFPSLGIRYIAILDGVDSVAHSNEELAQFKTLFNDMYSRDISKKIRGALSTQKKRGQFMSGFAPYGYIKDPADKHHFLVDEEAAKVVKRIFYMYLEGYSRDGIAKKLNEEGVMTPSEYKRKVQGLKYSNAQEKAGAKGWAYPTINVILRNRVYTGAMVQHKSEKISYKMEKYHYIPEEQQYIVEGMHEPIISKDTFEQAKEIMKKRSRTPGFLSEVRKVNPYVGFLVCGDCGYNLQRVTCRDGYECGSYHRKGNNMCYSHFIKREVLDSIVINEIQRQAKMALKESDKDELLKAADRRKEIKRRCEEADQRIGRLQKELAGVQRYKKKTYENYVDGILDKEEYLSYKAEYEKQDQDIREKISQAEKEKDNFEEAEENYENWIEKFVRYGTLAEVTREIVTELIDKIIVNGDKSIDIVFKYQSPYLYGEKEEKGISEAGCTESF</sequence>
<dbReference type="SUPFAM" id="SSF53041">
    <property type="entry name" value="Resolvase-like"/>
    <property type="match status" value="1"/>
</dbReference>
<dbReference type="PROSITE" id="PS51737">
    <property type="entry name" value="RECOMBINASE_DNA_BIND"/>
    <property type="match status" value="1"/>
</dbReference>